<proteinExistence type="predicted"/>
<evidence type="ECO:0000256" key="2">
    <source>
        <dbReference type="ARBA" id="ARBA00022692"/>
    </source>
</evidence>
<dbReference type="Proteomes" id="UP000050761">
    <property type="component" value="Unassembled WGS sequence"/>
</dbReference>
<keyword evidence="4 5" id="KW-0472">Membrane</keyword>
<evidence type="ECO:0000256" key="5">
    <source>
        <dbReference type="SAM" id="Phobius"/>
    </source>
</evidence>
<feature type="transmembrane region" description="Helical" evidence="5">
    <location>
        <begin position="69"/>
        <end position="91"/>
    </location>
</feature>
<dbReference type="PANTHER" id="PTHR21706:SF15">
    <property type="entry name" value="TRANSMEMBRANE PROTEIN 65"/>
    <property type="match status" value="1"/>
</dbReference>
<evidence type="ECO:0000256" key="1">
    <source>
        <dbReference type="ARBA" id="ARBA00004141"/>
    </source>
</evidence>
<evidence type="ECO:0000313" key="6">
    <source>
        <dbReference type="Proteomes" id="UP000050761"/>
    </source>
</evidence>
<dbReference type="Pfam" id="PF10507">
    <property type="entry name" value="TMEM65"/>
    <property type="match status" value="1"/>
</dbReference>
<dbReference type="InterPro" id="IPR019537">
    <property type="entry name" value="TMEM65"/>
</dbReference>
<evidence type="ECO:0000256" key="3">
    <source>
        <dbReference type="ARBA" id="ARBA00022989"/>
    </source>
</evidence>
<reference evidence="7" key="1">
    <citation type="submission" date="2019-09" db="UniProtKB">
        <authorList>
            <consortium name="WormBaseParasite"/>
        </authorList>
    </citation>
    <scope>IDENTIFICATION</scope>
</reference>
<dbReference type="AlphaFoldDB" id="A0A183FW80"/>
<keyword evidence="2 5" id="KW-0812">Transmembrane</keyword>
<feature type="transmembrane region" description="Helical" evidence="5">
    <location>
        <begin position="103"/>
        <end position="125"/>
    </location>
</feature>
<dbReference type="GO" id="GO:0005739">
    <property type="term" value="C:mitochondrion"/>
    <property type="evidence" value="ECO:0007669"/>
    <property type="project" value="TreeGrafter"/>
</dbReference>
<keyword evidence="6" id="KW-1185">Reference proteome</keyword>
<comment type="subcellular location">
    <subcellularLocation>
        <location evidence="1">Membrane</location>
        <topology evidence="1">Multi-pass membrane protein</topology>
    </subcellularLocation>
</comment>
<evidence type="ECO:0000256" key="4">
    <source>
        <dbReference type="ARBA" id="ARBA00023136"/>
    </source>
</evidence>
<evidence type="ECO:0000313" key="7">
    <source>
        <dbReference type="WBParaSite" id="HPBE_0001266301-mRNA-1"/>
    </source>
</evidence>
<keyword evidence="3 5" id="KW-1133">Transmembrane helix</keyword>
<dbReference type="GO" id="GO:0016020">
    <property type="term" value="C:membrane"/>
    <property type="evidence" value="ECO:0007669"/>
    <property type="project" value="UniProtKB-SubCell"/>
</dbReference>
<dbReference type="WBParaSite" id="HPBE_0001266301-mRNA-1">
    <property type="protein sequence ID" value="HPBE_0001266301-mRNA-1"/>
    <property type="gene ID" value="HPBE_0001266301"/>
</dbReference>
<protein>
    <submittedName>
        <fullName evidence="7">Protein DETOXIFICATION</fullName>
    </submittedName>
</protein>
<accession>A0A183FW80</accession>
<name>A0A183FW80_HELPZ</name>
<sequence length="139" mass="15529">LHCSNHNLFGSQLPHGVRDAKDAKYFAEELGASERRLIFDAIRKKMTDQYMEHKRLGNAEIHPDDFVRIWYVSFAPCFAFGVLDSALMIFAGQSINSTFAATYGMSIMGAAALGNAVSNVVLFQFQVQCSHFFSRLGLK</sequence>
<dbReference type="PANTHER" id="PTHR21706">
    <property type="entry name" value="TRANSMEMBRANE PROTEIN 65"/>
    <property type="match status" value="1"/>
</dbReference>
<organism evidence="6 7">
    <name type="scientific">Heligmosomoides polygyrus</name>
    <name type="common">Parasitic roundworm</name>
    <dbReference type="NCBI Taxonomy" id="6339"/>
    <lineage>
        <taxon>Eukaryota</taxon>
        <taxon>Metazoa</taxon>
        <taxon>Ecdysozoa</taxon>
        <taxon>Nematoda</taxon>
        <taxon>Chromadorea</taxon>
        <taxon>Rhabditida</taxon>
        <taxon>Rhabditina</taxon>
        <taxon>Rhabditomorpha</taxon>
        <taxon>Strongyloidea</taxon>
        <taxon>Heligmosomidae</taxon>
        <taxon>Heligmosomoides</taxon>
    </lineage>
</organism>